<comment type="caution">
    <text evidence="3">The sequence shown here is derived from an EMBL/GenBank/DDBJ whole genome shotgun (WGS) entry which is preliminary data.</text>
</comment>
<evidence type="ECO:0000313" key="4">
    <source>
        <dbReference type="Proteomes" id="UP000252086"/>
    </source>
</evidence>
<accession>A0A366D2I7</accession>
<evidence type="ECO:0000313" key="3">
    <source>
        <dbReference type="EMBL" id="RBO84145.1"/>
    </source>
</evidence>
<protein>
    <submittedName>
        <fullName evidence="3">Putative chaperone protein</fullName>
    </submittedName>
</protein>
<evidence type="ECO:0000256" key="1">
    <source>
        <dbReference type="ARBA" id="ARBA00022741"/>
    </source>
</evidence>
<dbReference type="InterPro" id="IPR043129">
    <property type="entry name" value="ATPase_NBD"/>
</dbReference>
<dbReference type="PANTHER" id="PTHR19375">
    <property type="entry name" value="HEAT SHOCK PROTEIN 70KDA"/>
    <property type="match status" value="1"/>
</dbReference>
<gene>
    <name evidence="3" type="ORF">DFP76_103420</name>
</gene>
<dbReference type="SUPFAM" id="SSF53067">
    <property type="entry name" value="Actin-like ATPase domain"/>
    <property type="match status" value="2"/>
</dbReference>
<dbReference type="EMBL" id="QNRF01000003">
    <property type="protein sequence ID" value="RBO84145.1"/>
    <property type="molecule type" value="Genomic_DNA"/>
</dbReference>
<keyword evidence="4" id="KW-1185">Reference proteome</keyword>
<dbReference type="RefSeq" id="WP_113874103.1">
    <property type="nucleotide sequence ID" value="NZ_QNRF01000003.1"/>
</dbReference>
<reference evidence="3 4" key="1">
    <citation type="submission" date="2018-06" db="EMBL/GenBank/DDBJ databases">
        <title>Genomic Encyclopedia of Type Strains, Phase III (KMG-III): the genomes of soil and plant-associated and newly described type strains.</title>
        <authorList>
            <person name="Whitman W."/>
        </authorList>
    </citation>
    <scope>NUCLEOTIDE SEQUENCE [LARGE SCALE GENOMIC DNA]</scope>
    <source>
        <strain evidence="3 4">CECT 7732</strain>
    </source>
</reference>
<keyword evidence="2" id="KW-0067">ATP-binding</keyword>
<dbReference type="OrthoDB" id="9807934at2"/>
<dbReference type="AlphaFoldDB" id="A0A366D2I7"/>
<proteinExistence type="predicted"/>
<dbReference type="Gene3D" id="3.90.640.10">
    <property type="entry name" value="Actin, Chain A, domain 4"/>
    <property type="match status" value="1"/>
</dbReference>
<keyword evidence="1" id="KW-0547">Nucleotide-binding</keyword>
<organism evidence="3 4">
    <name type="scientific">Marinomonas aquiplantarum</name>
    <dbReference type="NCBI Taxonomy" id="491951"/>
    <lineage>
        <taxon>Bacteria</taxon>
        <taxon>Pseudomonadati</taxon>
        <taxon>Pseudomonadota</taxon>
        <taxon>Gammaproteobacteria</taxon>
        <taxon>Oceanospirillales</taxon>
        <taxon>Oceanospirillaceae</taxon>
        <taxon>Marinomonas</taxon>
    </lineage>
</organism>
<sequence length="454" mass="50755">MICGFDYGTSNCAMGVMSEEGARLLPLEENNAFLPSTLYALDRDLITESVGHNMLDEAQRQAFLHDRQAALLRAQRVRREEDIRQDDQVLFFGRKAFAEYYDFPEEGYFVKSPKSFLGGSGLRREHIHFFEDVVACMMQNVKQKAEAALGHRLTRTVIGRPVNFQGINAEASNRQALDILTTASKRAGFEFVEFLYEPIAAGLDFETRLEQDKTVLVVDIGGGTTDCAMVRMGPSYAEKLDRKEDFLAHTGERVGGNDLDIRIAGKHFMPLFGMDSRLKTGLPMPTQLYWNAVTTNDVSAISTFNSQQTQQQIEELLRDAEHPELLSRFARLREDKQNFHIVRNAEEVKIALSSSLSHQVSLDYIEAELSLSLPREAMAKSIAPPLQKMLSLMIEAIEQAGEQPDLIYITGGSAQSPVIRAAIEAEIGRIPVVDGDHFGSVASGLSVWAERIYR</sequence>
<dbReference type="Pfam" id="PF00012">
    <property type="entry name" value="HSP70"/>
    <property type="match status" value="2"/>
</dbReference>
<dbReference type="NCBIfam" id="NF008673">
    <property type="entry name" value="PRK11678.1"/>
    <property type="match status" value="1"/>
</dbReference>
<dbReference type="GO" id="GO:0005524">
    <property type="term" value="F:ATP binding"/>
    <property type="evidence" value="ECO:0007669"/>
    <property type="project" value="UniProtKB-KW"/>
</dbReference>
<dbReference type="InterPro" id="IPR013126">
    <property type="entry name" value="Hsp_70_fam"/>
</dbReference>
<evidence type="ECO:0000256" key="2">
    <source>
        <dbReference type="ARBA" id="ARBA00022840"/>
    </source>
</evidence>
<name>A0A366D2I7_9GAMM</name>
<dbReference type="GO" id="GO:0140662">
    <property type="term" value="F:ATP-dependent protein folding chaperone"/>
    <property type="evidence" value="ECO:0007669"/>
    <property type="project" value="InterPro"/>
</dbReference>
<dbReference type="Gene3D" id="3.30.420.40">
    <property type="match status" value="2"/>
</dbReference>
<dbReference type="Proteomes" id="UP000252086">
    <property type="component" value="Unassembled WGS sequence"/>
</dbReference>